<dbReference type="EC" id="3.6.4.13" evidence="3"/>
<dbReference type="EMBL" id="OU896723">
    <property type="protein sequence ID" value="CAG9818274.1"/>
    <property type="molecule type" value="Genomic_DNA"/>
</dbReference>
<gene>
    <name evidence="15" type="ORF">PHAECO_LOCUS5515</name>
</gene>
<keyword evidence="4" id="KW-0963">Cytoplasm</keyword>
<proteinExistence type="inferred from homology"/>
<comment type="subcellular location">
    <subcellularLocation>
        <location evidence="1">Cytoplasm</location>
    </subcellularLocation>
</comment>
<evidence type="ECO:0000256" key="7">
    <source>
        <dbReference type="ARBA" id="ARBA00022806"/>
    </source>
</evidence>
<dbReference type="PANTHER" id="PTHR45418">
    <property type="entry name" value="CANCER/TESTIS ANTIGEN 55"/>
    <property type="match status" value="1"/>
</dbReference>
<keyword evidence="5" id="KW-0547">Nucleotide-binding</keyword>
<dbReference type="InterPro" id="IPR049080">
    <property type="entry name" value="MOV-10-like_beta-barrel"/>
</dbReference>
<evidence type="ECO:0000256" key="6">
    <source>
        <dbReference type="ARBA" id="ARBA00022801"/>
    </source>
</evidence>
<dbReference type="Pfam" id="PF21634">
    <property type="entry name" value="MOV-10_beta-barrel"/>
    <property type="match status" value="1"/>
</dbReference>
<dbReference type="GO" id="GO:0005737">
    <property type="term" value="C:cytoplasm"/>
    <property type="evidence" value="ECO:0007669"/>
    <property type="project" value="UniProtKB-SubCell"/>
</dbReference>
<dbReference type="PANTHER" id="PTHR45418:SF1">
    <property type="entry name" value="CANCER_TESTIS ANTIGEN 55"/>
    <property type="match status" value="1"/>
</dbReference>
<dbReference type="GO" id="GO:0031047">
    <property type="term" value="P:regulatory ncRNA-mediated gene silencing"/>
    <property type="evidence" value="ECO:0007669"/>
    <property type="project" value="UniProtKB-KW"/>
</dbReference>
<dbReference type="AlphaFoldDB" id="A0A9N9SHD3"/>
<accession>A0A9N9SHD3</accession>
<keyword evidence="9" id="KW-0943">RNA-mediated gene silencing</keyword>
<dbReference type="GO" id="GO:0032574">
    <property type="term" value="F:5'-3' RNA helicase activity"/>
    <property type="evidence" value="ECO:0007669"/>
    <property type="project" value="InterPro"/>
</dbReference>
<dbReference type="Pfam" id="PF13086">
    <property type="entry name" value="AAA_11"/>
    <property type="match status" value="2"/>
</dbReference>
<sequence>MDDENHDREARHCQVCQSNHVDDDPVHNNTILHRFNFLLYQWYKYRKALVKNRHGVNVVVSLNRRNGYVYNFIEDHKRGKSSLKITPQILISHQNTIEFPCKVVNTRRDSIMLTSCKILHCYPLFSLHDPKNNLENGKVFELKPGAEYTVIVRFSSQDEVLIGGYKIPVSFNFQTKGKSVDTFSIARAINISVEEEIAEEEGQEKSPFKGNEWQPTVKIYKPTKNQKFQNSHIIPSVYFRCIKFGLQEWHSMSTEDHQILMELRRKVEPGNVTKENYREFWQAVLWLEEMGQTLGLQKYNMENVTLSLRGGGVLELVVPGLAEKRPSVIVGDMIDVRVHEDHIGYRGIIKRVNDTTVEIGDIDEELIEMIESNPGVEIDVRFVLSRLGFERMHQGEEQVTINGMVPTLFPDITLRQKVVREVRSINNGDFYNEMIVTNPEQKMAVHKILNGTSSTAPYIVFGPPGTGKTITIVEAILQIKTKTKNKILVCAPANAACDMLTEKLMPHCKKDELIRIMSENVDRSTIHDNILEYSNHEKDNTVRKITPDELMHYRIVVTTLILIGRYSRKYHPDVLFVDEAAQACEPEVACAIGMLEKGSQVVLAGDPRQLGPSLSSNVAKRYNLGISLLERLMDLDLYKTQDPNYITMLRQNFRSNSTILQLPNKLFYAGQLQALSAKAENDPLAKVCVYEKIQGKLNKKKNKKRPGEAIEFCNVLSKESRQGRSPSYYNQKEMLWVLKYIQTLTTLQFQDEDDKVLPEQIGVVTPYIRQVCKVRDILRQNNFEGVEVGTTETFQGREKRVILITTVRAQKDLLLYDRKYNLGFVRNEKRFNVAITRAMSKLIVIGCAHVLGTDDNWSGYMELCASLGTFYGAPYARRTDDVIDDITNRFSNIKMRDSQLNH</sequence>
<keyword evidence="16" id="KW-1185">Reference proteome</keyword>
<evidence type="ECO:0000256" key="10">
    <source>
        <dbReference type="ARBA" id="ARBA00047984"/>
    </source>
</evidence>
<dbReference type="SUPFAM" id="SSF52540">
    <property type="entry name" value="P-loop containing nucleoside triphosphate hydrolases"/>
    <property type="match status" value="1"/>
</dbReference>
<evidence type="ECO:0000256" key="1">
    <source>
        <dbReference type="ARBA" id="ARBA00004496"/>
    </source>
</evidence>
<evidence type="ECO:0000313" key="15">
    <source>
        <dbReference type="EMBL" id="CAG9818274.1"/>
    </source>
</evidence>
<dbReference type="CDD" id="cd18038">
    <property type="entry name" value="DEXXQc_Helz-like"/>
    <property type="match status" value="1"/>
</dbReference>
<evidence type="ECO:0000259" key="11">
    <source>
        <dbReference type="Pfam" id="PF13086"/>
    </source>
</evidence>
<protein>
    <recommendedName>
        <fullName evidence="3">RNA helicase</fullName>
        <ecNumber evidence="3">3.6.4.13</ecNumber>
    </recommendedName>
</protein>
<keyword evidence="7" id="KW-0347">Helicase</keyword>
<feature type="domain" description="Helicase MOV-10 Ig-like" evidence="13">
    <location>
        <begin position="89"/>
        <end position="190"/>
    </location>
</feature>
<comment type="catalytic activity">
    <reaction evidence="10">
        <text>ATP + H2O = ADP + phosphate + H(+)</text>
        <dbReference type="Rhea" id="RHEA:13065"/>
        <dbReference type="ChEBI" id="CHEBI:15377"/>
        <dbReference type="ChEBI" id="CHEBI:15378"/>
        <dbReference type="ChEBI" id="CHEBI:30616"/>
        <dbReference type="ChEBI" id="CHEBI:43474"/>
        <dbReference type="ChEBI" id="CHEBI:456216"/>
        <dbReference type="EC" id="3.6.4.13"/>
    </reaction>
</comment>
<feature type="domain" description="Helicase MOV-10-like beta-barrel" evidence="14">
    <location>
        <begin position="299"/>
        <end position="360"/>
    </location>
</feature>
<dbReference type="Gene3D" id="3.40.50.300">
    <property type="entry name" value="P-loop containing nucleotide triphosphate hydrolases"/>
    <property type="match status" value="3"/>
</dbReference>
<evidence type="ECO:0000256" key="2">
    <source>
        <dbReference type="ARBA" id="ARBA00005601"/>
    </source>
</evidence>
<evidence type="ECO:0000256" key="4">
    <source>
        <dbReference type="ARBA" id="ARBA00022490"/>
    </source>
</evidence>
<evidence type="ECO:0000259" key="14">
    <source>
        <dbReference type="Pfam" id="PF21634"/>
    </source>
</evidence>
<dbReference type="InterPro" id="IPR049077">
    <property type="entry name" value="MOV-10_Ig-like"/>
</dbReference>
<comment type="similarity">
    <text evidence="2">Belongs to the DNA2/NAM7 helicase family. SDE3 subfamily.</text>
</comment>
<dbReference type="GO" id="GO:0003723">
    <property type="term" value="F:RNA binding"/>
    <property type="evidence" value="ECO:0007669"/>
    <property type="project" value="InterPro"/>
</dbReference>
<evidence type="ECO:0000313" key="16">
    <source>
        <dbReference type="Proteomes" id="UP001153737"/>
    </source>
</evidence>
<keyword evidence="8" id="KW-0067">ATP-binding</keyword>
<name>A0A9N9SHD3_PHACE</name>
<evidence type="ECO:0000259" key="12">
    <source>
        <dbReference type="Pfam" id="PF13087"/>
    </source>
</evidence>
<feature type="domain" description="DNA2/NAM7 helicase-like C-terminal" evidence="12">
    <location>
        <begin position="625"/>
        <end position="848"/>
    </location>
</feature>
<evidence type="ECO:0000256" key="3">
    <source>
        <dbReference type="ARBA" id="ARBA00012552"/>
    </source>
</evidence>
<dbReference type="InterPro" id="IPR041677">
    <property type="entry name" value="DNA2/NAM7_AAA_11"/>
</dbReference>
<evidence type="ECO:0000256" key="9">
    <source>
        <dbReference type="ARBA" id="ARBA00023158"/>
    </source>
</evidence>
<evidence type="ECO:0000259" key="13">
    <source>
        <dbReference type="Pfam" id="PF21633"/>
    </source>
</evidence>
<dbReference type="GO" id="GO:0016787">
    <property type="term" value="F:hydrolase activity"/>
    <property type="evidence" value="ECO:0007669"/>
    <property type="project" value="UniProtKB-KW"/>
</dbReference>
<organism evidence="15 16">
    <name type="scientific">Phaedon cochleariae</name>
    <name type="common">Mustard beetle</name>
    <dbReference type="NCBI Taxonomy" id="80249"/>
    <lineage>
        <taxon>Eukaryota</taxon>
        <taxon>Metazoa</taxon>
        <taxon>Ecdysozoa</taxon>
        <taxon>Arthropoda</taxon>
        <taxon>Hexapoda</taxon>
        <taxon>Insecta</taxon>
        <taxon>Pterygota</taxon>
        <taxon>Neoptera</taxon>
        <taxon>Endopterygota</taxon>
        <taxon>Coleoptera</taxon>
        <taxon>Polyphaga</taxon>
        <taxon>Cucujiformia</taxon>
        <taxon>Chrysomeloidea</taxon>
        <taxon>Chrysomelidae</taxon>
        <taxon>Chrysomelinae</taxon>
        <taxon>Chrysomelini</taxon>
        <taxon>Phaedon</taxon>
    </lineage>
</organism>
<dbReference type="Pfam" id="PF21633">
    <property type="entry name" value="MOV-10_Ig-like"/>
    <property type="match status" value="1"/>
</dbReference>
<dbReference type="Gene3D" id="2.40.30.270">
    <property type="match status" value="1"/>
</dbReference>
<dbReference type="InterPro" id="IPR026122">
    <property type="entry name" value="MOV-10/SDE3_DEXXQ/H-box"/>
</dbReference>
<dbReference type="Proteomes" id="UP001153737">
    <property type="component" value="Chromosome 17"/>
</dbReference>
<evidence type="ECO:0000256" key="5">
    <source>
        <dbReference type="ARBA" id="ARBA00022741"/>
    </source>
</evidence>
<reference evidence="15" key="1">
    <citation type="submission" date="2022-01" db="EMBL/GenBank/DDBJ databases">
        <authorList>
            <person name="King R."/>
        </authorList>
    </citation>
    <scope>NUCLEOTIDE SEQUENCE</scope>
</reference>
<dbReference type="InterPro" id="IPR047187">
    <property type="entry name" value="SF1_C_Upf1"/>
</dbReference>
<reference evidence="15" key="2">
    <citation type="submission" date="2022-10" db="EMBL/GenBank/DDBJ databases">
        <authorList>
            <consortium name="ENA_rothamsted_submissions"/>
            <consortium name="culmorum"/>
            <person name="King R."/>
        </authorList>
    </citation>
    <scope>NUCLEOTIDE SEQUENCE</scope>
</reference>
<evidence type="ECO:0000256" key="8">
    <source>
        <dbReference type="ARBA" id="ARBA00022840"/>
    </source>
</evidence>
<feature type="domain" description="DNA2/NAM7 helicase helicase" evidence="11">
    <location>
        <begin position="438"/>
        <end position="535"/>
    </location>
</feature>
<dbReference type="InterPro" id="IPR027417">
    <property type="entry name" value="P-loop_NTPase"/>
</dbReference>
<feature type="domain" description="DNA2/NAM7 helicase helicase" evidence="11">
    <location>
        <begin position="537"/>
        <end position="616"/>
    </location>
</feature>
<keyword evidence="6" id="KW-0378">Hydrolase</keyword>
<dbReference type="OrthoDB" id="6513042at2759"/>
<dbReference type="GO" id="GO:0005524">
    <property type="term" value="F:ATP binding"/>
    <property type="evidence" value="ECO:0007669"/>
    <property type="project" value="UniProtKB-KW"/>
</dbReference>
<dbReference type="CDD" id="cd18808">
    <property type="entry name" value="SF1_C_Upf1"/>
    <property type="match status" value="1"/>
</dbReference>
<dbReference type="Pfam" id="PF13087">
    <property type="entry name" value="AAA_12"/>
    <property type="match status" value="1"/>
</dbReference>
<dbReference type="InterPro" id="IPR041679">
    <property type="entry name" value="DNA2/NAM7-like_C"/>
</dbReference>